<dbReference type="GO" id="GO:0016104">
    <property type="term" value="P:triterpenoid biosynthetic process"/>
    <property type="evidence" value="ECO:0007669"/>
    <property type="project" value="InterPro"/>
</dbReference>
<reference evidence="7 8" key="1">
    <citation type="journal article" name="Front. Microbiol.">
        <title>Sugar Metabolism of the First Thermophilic Planctomycete Thermogutta terrifontis: Comparative Genomic and Transcriptomic Approaches.</title>
        <authorList>
            <person name="Elcheninov A.G."/>
            <person name="Menzel P."/>
            <person name="Gudbergsdottir S.R."/>
            <person name="Slesarev A.I."/>
            <person name="Kadnikov V.V."/>
            <person name="Krogh A."/>
            <person name="Bonch-Osmolovskaya E.A."/>
            <person name="Peng X."/>
            <person name="Kublanov I.V."/>
        </authorList>
    </citation>
    <scope>NUCLEOTIDE SEQUENCE [LARGE SCALE GENOMIC DNA]</scope>
    <source>
        <strain evidence="7 8">R1</strain>
    </source>
</reference>
<keyword evidence="4 7" id="KW-0413">Isomerase</keyword>
<dbReference type="PANTHER" id="PTHR11764:SF20">
    <property type="entry name" value="LANOSTEROL SYNTHASE"/>
    <property type="match status" value="1"/>
</dbReference>
<dbReference type="Pfam" id="PF13249">
    <property type="entry name" value="SQHop_cyclase_N"/>
    <property type="match status" value="1"/>
</dbReference>
<comment type="pathway">
    <text evidence="1">Secondary metabolite biosynthesis; hopanoid biosynthesis.</text>
</comment>
<dbReference type="GO" id="GO:0005811">
    <property type="term" value="C:lipid droplet"/>
    <property type="evidence" value="ECO:0007669"/>
    <property type="project" value="InterPro"/>
</dbReference>
<evidence type="ECO:0000256" key="2">
    <source>
        <dbReference type="ARBA" id="ARBA00009755"/>
    </source>
</evidence>
<proteinExistence type="inferred from homology"/>
<dbReference type="Gene3D" id="1.50.10.20">
    <property type="match status" value="2"/>
</dbReference>
<dbReference type="PANTHER" id="PTHR11764">
    <property type="entry name" value="TERPENE CYCLASE/MUTASE FAMILY MEMBER"/>
    <property type="match status" value="1"/>
</dbReference>
<dbReference type="Proteomes" id="UP000215086">
    <property type="component" value="Chromosome"/>
</dbReference>
<evidence type="ECO:0000259" key="5">
    <source>
        <dbReference type="Pfam" id="PF13243"/>
    </source>
</evidence>
<dbReference type="AlphaFoldDB" id="A0A286RF18"/>
<dbReference type="NCBIfam" id="TIGR01787">
    <property type="entry name" value="squalene_cyclas"/>
    <property type="match status" value="1"/>
</dbReference>
<sequence>MDEPWQGGDSLRPRGENRLRLAYTTRPRSTLESQLRRSVSRGRWCLLNRQYPDGHWRAELEGDSILQSETILILAFFHRESSELVSLLASRLLETQTAEGGWSLYPGGPLDISATVKAYFALKIAGFDLHEEPIRRARDAILARGGAQSVNSFTRFYLAFLGQIPYSACPAVPPELVLLPRWFPINLYSLSAWSRTMVVPLSIIWALKPVRTLPPEKGIRELFLTRPENWPLTRGSRSARLEWFWSRFFSAVDRLYKLCDRHRLVPLRQKALRAAEAWILQHLEGSHGLGAIYPAMVWSLIALKALGYDEESPLMRTGWRHVEELIISDENNHTARVQPCLSPVWDTTLAVRCLRESGLGIDHPALRRGVHWLLGRQILKPGDWALHTQAQPGGWCFQYANDHYPDCDDTAAVLLALAALFQTESPADGLFPPQWELVNPPDKCEGRLNHPGDDRLSHGRLERLSGEEALADATRAIDRGLKWLLAMQNDDGGWAAFDRNNCCQLLTQVPFADHNAMIDPSTPDVTGRVLEALGNLGYRVGHPAVDRAVRYLRAVQEPDGSWLGRWGVSYIYGTWLALAGLDAVGIPEHDPSVLAGATWLIGHQLPDGGWGETPETYDNPAKRGAGPSTPSQTAWAILGLLAAGKSRHPAVLRGVRYLLDRQQSDGTWAEEAFTGTGFPRVFYLRYHHYPLYFPLMALARFATVNAPYLEELDLPELRVLVPKQDHLSSESRSA</sequence>
<evidence type="ECO:0000256" key="1">
    <source>
        <dbReference type="ARBA" id="ARBA00004999"/>
    </source>
</evidence>
<accession>A0A286RF18</accession>
<dbReference type="InterPro" id="IPR032697">
    <property type="entry name" value="SQ_cyclase_N"/>
</dbReference>
<dbReference type="InterPro" id="IPR032696">
    <property type="entry name" value="SQ_cyclase_C"/>
</dbReference>
<protein>
    <submittedName>
        <fullName evidence="7">Squalene--hopene cyclase</fullName>
        <ecNumber evidence="7">5.4.99.17</ecNumber>
    </submittedName>
</protein>
<dbReference type="Pfam" id="PF13243">
    <property type="entry name" value="SQHop_cyclase_C"/>
    <property type="match status" value="2"/>
</dbReference>
<dbReference type="CDD" id="cd02892">
    <property type="entry name" value="SQCY_1"/>
    <property type="match status" value="1"/>
</dbReference>
<dbReference type="PROSITE" id="PS01074">
    <property type="entry name" value="TERPENE_SYNTHASES"/>
    <property type="match status" value="1"/>
</dbReference>
<dbReference type="UniPathway" id="UPA00337"/>
<keyword evidence="3" id="KW-0677">Repeat</keyword>
<name>A0A286RF18_9BACT</name>
<dbReference type="InterPro" id="IPR018333">
    <property type="entry name" value="Squalene_cyclase"/>
</dbReference>
<evidence type="ECO:0000313" key="8">
    <source>
        <dbReference type="Proteomes" id="UP000215086"/>
    </source>
</evidence>
<evidence type="ECO:0000256" key="4">
    <source>
        <dbReference type="ARBA" id="ARBA00023235"/>
    </source>
</evidence>
<dbReference type="EMBL" id="CP018477">
    <property type="protein sequence ID" value="ASV74537.1"/>
    <property type="molecule type" value="Genomic_DNA"/>
</dbReference>
<feature type="domain" description="Squalene cyclase N-terminal" evidence="6">
    <location>
        <begin position="43"/>
        <end position="330"/>
    </location>
</feature>
<dbReference type="KEGG" id="ttf:THTE_1935"/>
<evidence type="ECO:0000259" key="6">
    <source>
        <dbReference type="Pfam" id="PF13249"/>
    </source>
</evidence>
<dbReference type="EC" id="5.4.99.17" evidence="7"/>
<evidence type="ECO:0000313" key="7">
    <source>
        <dbReference type="EMBL" id="ASV74537.1"/>
    </source>
</evidence>
<keyword evidence="8" id="KW-1185">Reference proteome</keyword>
<comment type="similarity">
    <text evidence="2">Belongs to the terpene cyclase/mutase family.</text>
</comment>
<dbReference type="GO" id="GO:0051007">
    <property type="term" value="F:squalene-hopene cyclase activity"/>
    <property type="evidence" value="ECO:0007669"/>
    <property type="project" value="UniProtKB-EC"/>
</dbReference>
<dbReference type="RefSeq" id="WP_095414826.1">
    <property type="nucleotide sequence ID" value="NZ_CP018477.1"/>
</dbReference>
<dbReference type="SUPFAM" id="SSF48239">
    <property type="entry name" value="Terpenoid cyclases/Protein prenyltransferases"/>
    <property type="match status" value="2"/>
</dbReference>
<dbReference type="SFLD" id="SFLDG01016">
    <property type="entry name" value="Prenyltransferase_Like_2"/>
    <property type="match status" value="1"/>
</dbReference>
<gene>
    <name evidence="7" type="ORF">THTE_1935</name>
</gene>
<evidence type="ECO:0000256" key="3">
    <source>
        <dbReference type="ARBA" id="ARBA00022737"/>
    </source>
</evidence>
<feature type="domain" description="Squalene cyclase C-terminal" evidence="5">
    <location>
        <begin position="472"/>
        <end position="702"/>
    </location>
</feature>
<feature type="domain" description="Squalene cyclase C-terminal" evidence="5">
    <location>
        <begin position="341"/>
        <end position="420"/>
    </location>
</feature>
<dbReference type="InterPro" id="IPR008930">
    <property type="entry name" value="Terpenoid_cyclase/PrenylTrfase"/>
</dbReference>
<dbReference type="OrthoDB" id="9758578at2"/>
<organism evidence="7 8">
    <name type="scientific">Thermogutta terrifontis</name>
    <dbReference type="NCBI Taxonomy" id="1331910"/>
    <lineage>
        <taxon>Bacteria</taxon>
        <taxon>Pseudomonadati</taxon>
        <taxon>Planctomycetota</taxon>
        <taxon>Planctomycetia</taxon>
        <taxon>Pirellulales</taxon>
        <taxon>Thermoguttaceae</taxon>
        <taxon>Thermogutta</taxon>
    </lineage>
</organism>
<dbReference type="InterPro" id="IPR002365">
    <property type="entry name" value="Terpene_synthase_CS"/>
</dbReference>